<dbReference type="Proteomes" id="UP000826195">
    <property type="component" value="Unassembled WGS sequence"/>
</dbReference>
<evidence type="ECO:0000313" key="2">
    <source>
        <dbReference type="EMBL" id="KAH0563609.1"/>
    </source>
</evidence>
<feature type="region of interest" description="Disordered" evidence="1">
    <location>
        <begin position="387"/>
        <end position="408"/>
    </location>
</feature>
<accession>A0AAV7IZG3</accession>
<proteinExistence type="predicted"/>
<evidence type="ECO:0000313" key="3">
    <source>
        <dbReference type="Proteomes" id="UP000826195"/>
    </source>
</evidence>
<gene>
    <name evidence="2" type="ORF">KQX54_003093</name>
</gene>
<organism evidence="2 3">
    <name type="scientific">Cotesia glomerata</name>
    <name type="common">Lepidopteran parasitic wasp</name>
    <name type="synonym">Apanteles glomeratus</name>
    <dbReference type="NCBI Taxonomy" id="32391"/>
    <lineage>
        <taxon>Eukaryota</taxon>
        <taxon>Metazoa</taxon>
        <taxon>Ecdysozoa</taxon>
        <taxon>Arthropoda</taxon>
        <taxon>Hexapoda</taxon>
        <taxon>Insecta</taxon>
        <taxon>Pterygota</taxon>
        <taxon>Neoptera</taxon>
        <taxon>Endopterygota</taxon>
        <taxon>Hymenoptera</taxon>
        <taxon>Apocrita</taxon>
        <taxon>Ichneumonoidea</taxon>
        <taxon>Braconidae</taxon>
        <taxon>Microgastrinae</taxon>
        <taxon>Cotesia</taxon>
    </lineage>
</organism>
<dbReference type="EMBL" id="JAHXZJ010000002">
    <property type="protein sequence ID" value="KAH0563609.1"/>
    <property type="molecule type" value="Genomic_DNA"/>
</dbReference>
<evidence type="ECO:0000256" key="1">
    <source>
        <dbReference type="SAM" id="MobiDB-lite"/>
    </source>
</evidence>
<dbReference type="Gene3D" id="3.90.70.120">
    <property type="match status" value="1"/>
</dbReference>
<feature type="region of interest" description="Disordered" evidence="1">
    <location>
        <begin position="62"/>
        <end position="116"/>
    </location>
</feature>
<sequence>MNKHSAEIDDKKGNKTVNSSSICCSAVYQQKDLLPTHKNDDVSEKSNVSILFSSMLNDSCNDNEENSECLNENSNDEGKNENSEVTEAIVVDGCDENDQNDNENIIGNDNASKETPTKNINKISQASILLNNQQWDDTMTSIKSTAISAAAIVLSSFVPLTFWSPHVIDHIITIGEKLYTESLINGNKNSKIELKEKFLKPSELLKTVEIADKCTVVYEKIIEIFGENILLFICGDHYLSFSKSILNICCKEQAAILSINRRSIAIFSRFGKYYLFDAEGRNGNGITCFPRLNVFIHISNLVEWITSNYYAHSESTNSEINNSYSLTIIRTKKFLVNGYPCSMNSLKTVNALKKNFSLHYLLPEDSKEIGERINYSEEQNNLSSLLTTNKDLPSEPSNVTLNGKNNDSKNIYKKDENKAIRPNIMISGKEEKDSGMRDDVVKNEDLFTNEENGVVNSGHEKTSTNFHNLFDDYDCGESLSFDELVNDFFDNINDDDDE</sequence>
<feature type="compositionally biased region" description="Polar residues" evidence="1">
    <location>
        <begin position="387"/>
        <end position="405"/>
    </location>
</feature>
<keyword evidence="3" id="KW-1185">Reference proteome</keyword>
<dbReference type="AlphaFoldDB" id="A0AAV7IZG3"/>
<protein>
    <submittedName>
        <fullName evidence="2">Uncharacterized protein</fullName>
    </submittedName>
</protein>
<comment type="caution">
    <text evidence="2">The sequence shown here is derived from an EMBL/GenBank/DDBJ whole genome shotgun (WGS) entry which is preliminary data.</text>
</comment>
<name>A0AAV7IZG3_COTGL</name>
<reference evidence="2 3" key="1">
    <citation type="journal article" date="2021" name="J. Hered.">
        <title>A chromosome-level genome assembly of the parasitoid wasp, Cotesia glomerata (Hymenoptera: Braconidae).</title>
        <authorList>
            <person name="Pinto B.J."/>
            <person name="Weis J.J."/>
            <person name="Gamble T."/>
            <person name="Ode P.J."/>
            <person name="Paul R."/>
            <person name="Zaspel J.M."/>
        </authorList>
    </citation>
    <scope>NUCLEOTIDE SEQUENCE [LARGE SCALE GENOMIC DNA]</scope>
    <source>
        <strain evidence="2">CgM1</strain>
    </source>
</reference>